<dbReference type="GO" id="GO:0046872">
    <property type="term" value="F:metal ion binding"/>
    <property type="evidence" value="ECO:0007669"/>
    <property type="project" value="UniProtKB-KW"/>
</dbReference>
<evidence type="ECO:0000256" key="4">
    <source>
        <dbReference type="ARBA" id="ARBA00021420"/>
    </source>
</evidence>
<keyword evidence="6" id="KW-0479">Metal-binding</keyword>
<keyword evidence="11" id="KW-0115">cAMP biosynthesis</keyword>
<accession>A0A4R9KA12</accession>
<dbReference type="PANTHER" id="PTHR11920">
    <property type="entry name" value="GUANYLYL CYCLASE"/>
    <property type="match status" value="1"/>
</dbReference>
<dbReference type="Proteomes" id="UP000297693">
    <property type="component" value="Unassembled WGS sequence"/>
</dbReference>
<name>A0A4R9KA12_9LEPT</name>
<dbReference type="GO" id="GO:0006171">
    <property type="term" value="P:cAMP biosynthetic process"/>
    <property type="evidence" value="ECO:0007669"/>
    <property type="project" value="UniProtKB-KW"/>
</dbReference>
<evidence type="ECO:0000256" key="11">
    <source>
        <dbReference type="ARBA" id="ARBA00022998"/>
    </source>
</evidence>
<comment type="similarity">
    <text evidence="17">Belongs to the adenylyl cyclase class-4/guanylyl cyclase family.</text>
</comment>
<dbReference type="Pfam" id="PF13185">
    <property type="entry name" value="GAF_2"/>
    <property type="match status" value="1"/>
</dbReference>
<evidence type="ECO:0000313" key="20">
    <source>
        <dbReference type="EMBL" id="TGL62300.1"/>
    </source>
</evidence>
<comment type="caution">
    <text evidence="20">The sequence shown here is derived from an EMBL/GenBank/DDBJ whole genome shotgun (WGS) entry which is preliminary data.</text>
</comment>
<dbReference type="RefSeq" id="WP_135622067.1">
    <property type="nucleotide sequence ID" value="NZ_RQGD01000010.1"/>
</dbReference>
<dbReference type="FunFam" id="3.30.70.1230:FF:000033">
    <property type="entry name" value="Adenylate cyclase"/>
    <property type="match status" value="1"/>
</dbReference>
<dbReference type="EMBL" id="RQGD01000010">
    <property type="protein sequence ID" value="TGL62300.1"/>
    <property type="molecule type" value="Genomic_DNA"/>
</dbReference>
<dbReference type="Pfam" id="PF00211">
    <property type="entry name" value="Guanylate_cyc"/>
    <property type="match status" value="1"/>
</dbReference>
<comment type="subunit">
    <text evidence="16">Homodimer. Can also exist as monomer.</text>
</comment>
<dbReference type="GO" id="GO:0035556">
    <property type="term" value="P:intracellular signal transduction"/>
    <property type="evidence" value="ECO:0007669"/>
    <property type="project" value="InterPro"/>
</dbReference>
<dbReference type="PROSITE" id="PS00452">
    <property type="entry name" value="GUANYLATE_CYCLASE_1"/>
    <property type="match status" value="1"/>
</dbReference>
<sequence>MSGVFEEEHEAWNQLQAALKEPDLKTEELKMLADSISLRFGNLLKQTEKLTKVGDSAQNRLMRIQNELQNSNSKLEKSIRNLHLLSELGKVITSSLDAKKILQELYNQLKDEMDLDIISVGSYDAESDSVKFKFSLNQGSYVPSIFLENLNDDNYSSICIRGNKEVILEDLNLESQERISGLRKQWGEDIRSIVYIPLKVEDRVVGVFTIQSRNANAYNYQQLNIIRSLASYLGIGLDNADAYRSLSKRNKDLKSSLEKVRSLNENLAIERQKSENLLLNILPGPIAERLKAGEEIIADSFADASVLFADIAGFTVLSSKMNDASKLVSILNDIFRDFDNITQDLGLEKIKTIGDCYMLAGGIPNPAPDHLERMAEASLRFCEVFEKIKNNWGYEINVRIGIHSGEVVAGVIGKYKFVYDLWGDTVNIASRMESHGQVGRVHVSKEVYARLKDKYDLEARGEIEVKGKGKMETWFLNGKKS</sequence>
<evidence type="ECO:0000256" key="6">
    <source>
        <dbReference type="ARBA" id="ARBA00022723"/>
    </source>
</evidence>
<evidence type="ECO:0000256" key="3">
    <source>
        <dbReference type="ARBA" id="ARBA00012201"/>
    </source>
</evidence>
<keyword evidence="13 17" id="KW-0456">Lyase</keyword>
<dbReference type="SMART" id="SM00065">
    <property type="entry name" value="GAF"/>
    <property type="match status" value="1"/>
</dbReference>
<evidence type="ECO:0000256" key="10">
    <source>
        <dbReference type="ARBA" id="ARBA00022989"/>
    </source>
</evidence>
<comment type="catalytic activity">
    <reaction evidence="1">
        <text>ATP = 3',5'-cyclic AMP + diphosphate</text>
        <dbReference type="Rhea" id="RHEA:15389"/>
        <dbReference type="ChEBI" id="CHEBI:30616"/>
        <dbReference type="ChEBI" id="CHEBI:33019"/>
        <dbReference type="ChEBI" id="CHEBI:58165"/>
        <dbReference type="EC" id="4.6.1.1"/>
    </reaction>
</comment>
<organism evidence="20 21">
    <name type="scientific">Leptospira ognonensis</name>
    <dbReference type="NCBI Taxonomy" id="2484945"/>
    <lineage>
        <taxon>Bacteria</taxon>
        <taxon>Pseudomonadati</taxon>
        <taxon>Spirochaetota</taxon>
        <taxon>Spirochaetia</taxon>
        <taxon>Leptospirales</taxon>
        <taxon>Leptospiraceae</taxon>
        <taxon>Leptospira</taxon>
    </lineage>
</organism>
<dbReference type="EC" id="4.6.1.1" evidence="3"/>
<feature type="domain" description="Guanylate cyclase" evidence="19">
    <location>
        <begin position="305"/>
        <end position="433"/>
    </location>
</feature>
<dbReference type="Gene3D" id="3.30.450.40">
    <property type="match status" value="1"/>
</dbReference>
<evidence type="ECO:0000256" key="9">
    <source>
        <dbReference type="ARBA" id="ARBA00022842"/>
    </source>
</evidence>
<gene>
    <name evidence="20" type="ORF">EHQ58_03630</name>
</gene>
<dbReference type="GO" id="GO:0005886">
    <property type="term" value="C:plasma membrane"/>
    <property type="evidence" value="ECO:0007669"/>
    <property type="project" value="UniProtKB-ARBA"/>
</dbReference>
<keyword evidence="5" id="KW-0812">Transmembrane</keyword>
<dbReference type="InterPro" id="IPR001054">
    <property type="entry name" value="A/G_cyclase"/>
</dbReference>
<feature type="coiled-coil region" evidence="18">
    <location>
        <begin position="243"/>
        <end position="280"/>
    </location>
</feature>
<keyword evidence="12" id="KW-0472">Membrane</keyword>
<evidence type="ECO:0000256" key="15">
    <source>
        <dbReference type="ARBA" id="ARBA00032637"/>
    </source>
</evidence>
<feature type="coiled-coil region" evidence="18">
    <location>
        <begin position="54"/>
        <end position="81"/>
    </location>
</feature>
<dbReference type="GO" id="GO:0005524">
    <property type="term" value="F:ATP binding"/>
    <property type="evidence" value="ECO:0007669"/>
    <property type="project" value="UniProtKB-KW"/>
</dbReference>
<dbReference type="PROSITE" id="PS50125">
    <property type="entry name" value="GUANYLATE_CYCLASE_2"/>
    <property type="match status" value="1"/>
</dbReference>
<dbReference type="SUPFAM" id="SSF55073">
    <property type="entry name" value="Nucleotide cyclase"/>
    <property type="match status" value="1"/>
</dbReference>
<evidence type="ECO:0000256" key="14">
    <source>
        <dbReference type="ARBA" id="ARBA00032597"/>
    </source>
</evidence>
<dbReference type="InterPro" id="IPR029787">
    <property type="entry name" value="Nucleotide_cyclase"/>
</dbReference>
<dbReference type="GO" id="GO:0004016">
    <property type="term" value="F:adenylate cyclase activity"/>
    <property type="evidence" value="ECO:0007669"/>
    <property type="project" value="UniProtKB-EC"/>
</dbReference>
<evidence type="ECO:0000256" key="13">
    <source>
        <dbReference type="ARBA" id="ARBA00023239"/>
    </source>
</evidence>
<dbReference type="Gene3D" id="3.30.70.1230">
    <property type="entry name" value="Nucleotide cyclase"/>
    <property type="match status" value="1"/>
</dbReference>
<comment type="subcellular location">
    <subcellularLocation>
        <location evidence="2">Membrane</location>
    </subcellularLocation>
</comment>
<evidence type="ECO:0000256" key="1">
    <source>
        <dbReference type="ARBA" id="ARBA00001593"/>
    </source>
</evidence>
<evidence type="ECO:0000256" key="16">
    <source>
        <dbReference type="ARBA" id="ARBA00064436"/>
    </source>
</evidence>
<dbReference type="SMART" id="SM00044">
    <property type="entry name" value="CYCc"/>
    <property type="match status" value="1"/>
</dbReference>
<evidence type="ECO:0000259" key="19">
    <source>
        <dbReference type="PROSITE" id="PS50125"/>
    </source>
</evidence>
<evidence type="ECO:0000256" key="2">
    <source>
        <dbReference type="ARBA" id="ARBA00004370"/>
    </source>
</evidence>
<dbReference type="AlphaFoldDB" id="A0A4R9KA12"/>
<keyword evidence="18" id="KW-0175">Coiled coil</keyword>
<keyword evidence="8" id="KW-0067">ATP-binding</keyword>
<evidence type="ECO:0000313" key="21">
    <source>
        <dbReference type="Proteomes" id="UP000297693"/>
    </source>
</evidence>
<evidence type="ECO:0000256" key="18">
    <source>
        <dbReference type="SAM" id="Coils"/>
    </source>
</evidence>
<dbReference type="InterPro" id="IPR003018">
    <property type="entry name" value="GAF"/>
</dbReference>
<keyword evidence="7" id="KW-0547">Nucleotide-binding</keyword>
<dbReference type="SUPFAM" id="SSF55781">
    <property type="entry name" value="GAF domain-like"/>
    <property type="match status" value="1"/>
</dbReference>
<proteinExistence type="inferred from homology"/>
<reference evidence="20" key="1">
    <citation type="journal article" date="2019" name="PLoS Negl. Trop. Dis.">
        <title>Revisiting the worldwide diversity of Leptospira species in the environment.</title>
        <authorList>
            <person name="Vincent A.T."/>
            <person name="Schiettekatte O."/>
            <person name="Bourhy P."/>
            <person name="Veyrier F.J."/>
            <person name="Picardeau M."/>
        </authorList>
    </citation>
    <scope>NUCLEOTIDE SEQUENCE [LARGE SCALE GENOMIC DNA]</scope>
    <source>
        <strain evidence="20">201702476</strain>
    </source>
</reference>
<dbReference type="InterPro" id="IPR050401">
    <property type="entry name" value="Cyclic_nucleotide_synthase"/>
</dbReference>
<evidence type="ECO:0000256" key="12">
    <source>
        <dbReference type="ARBA" id="ARBA00023136"/>
    </source>
</evidence>
<keyword evidence="10" id="KW-1133">Transmembrane helix</keyword>
<evidence type="ECO:0000256" key="7">
    <source>
        <dbReference type="ARBA" id="ARBA00022741"/>
    </source>
</evidence>
<dbReference type="PANTHER" id="PTHR11920:SF335">
    <property type="entry name" value="GUANYLATE CYCLASE"/>
    <property type="match status" value="1"/>
</dbReference>
<dbReference type="InterPro" id="IPR029016">
    <property type="entry name" value="GAF-like_dom_sf"/>
</dbReference>
<keyword evidence="21" id="KW-1185">Reference proteome</keyword>
<dbReference type="CDD" id="cd07302">
    <property type="entry name" value="CHD"/>
    <property type="match status" value="1"/>
</dbReference>
<evidence type="ECO:0000256" key="17">
    <source>
        <dbReference type="RuleBase" id="RU000405"/>
    </source>
</evidence>
<keyword evidence="9" id="KW-0460">Magnesium</keyword>
<dbReference type="InterPro" id="IPR018297">
    <property type="entry name" value="A/G_cyclase_CS"/>
</dbReference>
<evidence type="ECO:0000256" key="8">
    <source>
        <dbReference type="ARBA" id="ARBA00022840"/>
    </source>
</evidence>
<dbReference type="OrthoDB" id="9806704at2"/>
<evidence type="ECO:0000256" key="5">
    <source>
        <dbReference type="ARBA" id="ARBA00022692"/>
    </source>
</evidence>
<protein>
    <recommendedName>
        <fullName evidence="4">Adenylate cyclase</fullName>
        <ecNumber evidence="3">4.6.1.1</ecNumber>
    </recommendedName>
    <alternativeName>
        <fullName evidence="14">ATP pyrophosphate-lyase</fullName>
    </alternativeName>
    <alternativeName>
        <fullName evidence="15">Adenylyl cyclase</fullName>
    </alternativeName>
</protein>